<evidence type="ECO:0000256" key="1">
    <source>
        <dbReference type="ARBA" id="ARBA00004651"/>
    </source>
</evidence>
<keyword evidence="5 6" id="KW-0472">Membrane</keyword>
<keyword evidence="9" id="KW-1185">Reference proteome</keyword>
<dbReference type="GO" id="GO:0005886">
    <property type="term" value="C:plasma membrane"/>
    <property type="evidence" value="ECO:0007669"/>
    <property type="project" value="UniProtKB-SubCell"/>
</dbReference>
<keyword evidence="4 6" id="KW-1133">Transmembrane helix</keyword>
<evidence type="ECO:0000256" key="2">
    <source>
        <dbReference type="ARBA" id="ARBA00022475"/>
    </source>
</evidence>
<dbReference type="GO" id="GO:0051301">
    <property type="term" value="P:cell division"/>
    <property type="evidence" value="ECO:0007669"/>
    <property type="project" value="UniProtKB-KW"/>
</dbReference>
<name>A0A1R3X3S7_9RHOB</name>
<evidence type="ECO:0000256" key="6">
    <source>
        <dbReference type="SAM" id="Phobius"/>
    </source>
</evidence>
<gene>
    <name evidence="8" type="ORF">SAMN05421665_2105</name>
</gene>
<comment type="subcellular location">
    <subcellularLocation>
        <location evidence="1">Cell membrane</location>
        <topology evidence="1">Multi-pass membrane protein</topology>
    </subcellularLocation>
</comment>
<keyword evidence="2" id="KW-1003">Cell membrane</keyword>
<feature type="transmembrane region" description="Helical" evidence="6">
    <location>
        <begin position="267"/>
        <end position="289"/>
    </location>
</feature>
<dbReference type="AlphaFoldDB" id="A0A1R3X3S7"/>
<keyword evidence="8" id="KW-0132">Cell division</keyword>
<proteinExistence type="predicted"/>
<dbReference type="OrthoDB" id="9814843at2"/>
<dbReference type="Proteomes" id="UP000186997">
    <property type="component" value="Unassembled WGS sequence"/>
</dbReference>
<evidence type="ECO:0000259" key="7">
    <source>
        <dbReference type="Pfam" id="PF02687"/>
    </source>
</evidence>
<evidence type="ECO:0000313" key="9">
    <source>
        <dbReference type="Proteomes" id="UP000186997"/>
    </source>
</evidence>
<evidence type="ECO:0000256" key="4">
    <source>
        <dbReference type="ARBA" id="ARBA00022989"/>
    </source>
</evidence>
<reference evidence="9" key="1">
    <citation type="submission" date="2017-01" db="EMBL/GenBank/DDBJ databases">
        <authorList>
            <person name="Varghese N."/>
            <person name="Submissions S."/>
        </authorList>
    </citation>
    <scope>NUCLEOTIDE SEQUENCE [LARGE SCALE GENOMIC DNA]</scope>
    <source>
        <strain evidence="9">DSM 29591</strain>
    </source>
</reference>
<dbReference type="GO" id="GO:0032153">
    <property type="term" value="C:cell division site"/>
    <property type="evidence" value="ECO:0007669"/>
    <property type="project" value="TreeGrafter"/>
</dbReference>
<feature type="transmembrane region" description="Helical" evidence="6">
    <location>
        <begin position="27"/>
        <end position="47"/>
    </location>
</feature>
<dbReference type="EMBL" id="FTPR01000001">
    <property type="protein sequence ID" value="SIT85630.1"/>
    <property type="molecule type" value="Genomic_DNA"/>
</dbReference>
<dbReference type="PANTHER" id="PTHR47755:SF1">
    <property type="entry name" value="CELL DIVISION PROTEIN FTSX"/>
    <property type="match status" value="1"/>
</dbReference>
<accession>A0A1R3X3S7</accession>
<keyword evidence="3 6" id="KW-0812">Transmembrane</keyword>
<evidence type="ECO:0000256" key="3">
    <source>
        <dbReference type="ARBA" id="ARBA00022692"/>
    </source>
</evidence>
<dbReference type="InterPro" id="IPR003838">
    <property type="entry name" value="ABC3_permease_C"/>
</dbReference>
<feature type="transmembrane region" description="Helical" evidence="6">
    <location>
        <begin position="172"/>
        <end position="197"/>
    </location>
</feature>
<dbReference type="STRING" id="287098.SAMN05421665_2105"/>
<dbReference type="Pfam" id="PF02687">
    <property type="entry name" value="FtsX"/>
    <property type="match status" value="1"/>
</dbReference>
<dbReference type="PANTHER" id="PTHR47755">
    <property type="entry name" value="CELL DIVISION PROTEIN FTSX"/>
    <property type="match status" value="1"/>
</dbReference>
<feature type="domain" description="ABC3 transporter permease C-terminal" evidence="7">
    <location>
        <begin position="176"/>
        <end position="294"/>
    </location>
</feature>
<dbReference type="InterPro" id="IPR004513">
    <property type="entry name" value="FtsX"/>
</dbReference>
<keyword evidence="8" id="KW-0131">Cell cycle</keyword>
<evidence type="ECO:0000313" key="8">
    <source>
        <dbReference type="EMBL" id="SIT85630.1"/>
    </source>
</evidence>
<protein>
    <submittedName>
        <fullName evidence="8">Cell division transport system permease protein</fullName>
    </submittedName>
</protein>
<sequence length="297" mass="31467">MKALLELMLGDPQADRAVPQTGMTVRLTVFVAAVMAFLAVITLAVSFTTNRVASLWAADLAQSATLRLPADPATADALLLSALDVLETTPGVRRVRALSQDEQLALLEPWFGPDLPLDALPVPQLIEIVTDRDDFDVEGLRARLSAQVPGAILDDHTAWRAPLLDAAARVRLIGWAVIVLIGGTVAAMITLAAQAALAANARIIAVLRLVGAKDAYIARAFVRRFTLRAAGGALVGMLIGLGVVSLMPQGDATSSLLLGVGFEGAEWVWPLLIPVLAAIVAFFATRAAAFRRLREQT</sequence>
<organism evidence="8 9">
    <name type="scientific">Yoonia rosea</name>
    <dbReference type="NCBI Taxonomy" id="287098"/>
    <lineage>
        <taxon>Bacteria</taxon>
        <taxon>Pseudomonadati</taxon>
        <taxon>Pseudomonadota</taxon>
        <taxon>Alphaproteobacteria</taxon>
        <taxon>Rhodobacterales</taxon>
        <taxon>Paracoccaceae</taxon>
        <taxon>Yoonia</taxon>
    </lineage>
</organism>
<feature type="transmembrane region" description="Helical" evidence="6">
    <location>
        <begin position="229"/>
        <end position="247"/>
    </location>
</feature>
<evidence type="ECO:0000256" key="5">
    <source>
        <dbReference type="ARBA" id="ARBA00023136"/>
    </source>
</evidence>
<dbReference type="RefSeq" id="WP_076659481.1">
    <property type="nucleotide sequence ID" value="NZ_FTPR01000001.1"/>
</dbReference>